<feature type="compositionally biased region" description="Basic and acidic residues" evidence="8">
    <location>
        <begin position="569"/>
        <end position="578"/>
    </location>
</feature>
<evidence type="ECO:0000256" key="8">
    <source>
        <dbReference type="SAM" id="MobiDB-lite"/>
    </source>
</evidence>
<evidence type="ECO:0000256" key="1">
    <source>
        <dbReference type="ARBA" id="ARBA00004370"/>
    </source>
</evidence>
<sequence>MLRYRHIATFLQPESVFLSNIADLAVYHGKGGSALYSVTHTGGGIGAYRITAADQPITWMAGRAFGPAMGYIGTPSAEVLNWNSGAAVFGVGIRHATGGGVMLGDSGDLMGQTALSKLSAEVIHLGQFSTAQGQFIYSARDGTQAFDIWKTGANGALSHMGTTTLHQSPTVKGAELSDVTTVEVGGRVFLLTASALGNYVSIHAVHPNGKTWPTETIWSDRGTGLNQPTHLETVKVGGITYLIVGSSQSSSLTTMRITSAGGLEPIDHVIDERTTRFDGITALTTVTLNGRAFVFAGGGDDGLTVFTVLPDGKLLHVETLVDADEWSLAKVSALSATVIGGKIVLFVASKTESGITQIMFDPGRIGQTRLVGAGRQDGTTGNDLMQATRSTTSLHGGDGDDTLIGGGGTITMRGGNGADTFVPLPTNGRINIMDFEPGVDRLDLSMLGMIRSIWQLTIVPQPDGIKLFFGDSVIWIRTRDGRTIQRDFFGNEVFHIAHYAPPDMTTYITGTVKNDRLVATRYGSVIEGLAGNDMLLGGTGNDVLNGGLGNDTLLGGAGRDTLRGQDGNDTLRGEAGDDKLYGGPGNDLLFGDFGNDMLSGGAGNDTLWGGEGNDLLLGEAGNDKLYGGAGNDTLYGGPGDDTLMGDAGNDLIGDLFGRNLVVGGEGNDTIQTGGGNDTLYGGGGNDLIYAGGGNDTVAGGVGHDTIFGHDGNDVLDGGEGNDLLFGGGGNDRLMGRHGHDTLHGGAGNDQLFGGIGNDSLLGNDGNDTLDGSDGNDSLFGGAGNDFLSGGFGNDQLWGASGNDVLWGGAGHDLLAGQNGNDTLSGGAGNDTLWGGEGNDSMDGGDGNDILLGAAGQDTLWGRAGNDTLQGGQGADRLTGGAGRDVFVFYPADFDNQRDTITDFTVGQDMIDLRGSGLSFIGWAAFSGSAPEVRLEWIKGLGRMLCIDRNGDGRIDHSIQLLGAGAISESDLLL</sequence>
<dbReference type="Gene3D" id="2.130.10.10">
    <property type="entry name" value="YVTN repeat-like/Quinoprotein amine dehydrogenase"/>
    <property type="match status" value="1"/>
</dbReference>
<dbReference type="PANTHER" id="PTHR38340:SF1">
    <property type="entry name" value="S-LAYER PROTEIN"/>
    <property type="match status" value="1"/>
</dbReference>
<dbReference type="InterPro" id="IPR015943">
    <property type="entry name" value="WD40/YVTN_repeat-like_dom_sf"/>
</dbReference>
<organism evidence="9 10">
    <name type="scientific">Paracoccus sulfuroxidans</name>
    <dbReference type="NCBI Taxonomy" id="384678"/>
    <lineage>
        <taxon>Bacteria</taxon>
        <taxon>Pseudomonadati</taxon>
        <taxon>Pseudomonadota</taxon>
        <taxon>Alphaproteobacteria</taxon>
        <taxon>Rhodobacterales</taxon>
        <taxon>Paracoccaceae</taxon>
        <taxon>Paracoccus</taxon>
    </lineage>
</organism>
<dbReference type="PROSITE" id="PS00330">
    <property type="entry name" value="HEMOLYSIN_CALCIUM"/>
    <property type="match status" value="12"/>
</dbReference>
<evidence type="ECO:0000256" key="4">
    <source>
        <dbReference type="ARBA" id="ARBA00022656"/>
    </source>
</evidence>
<gene>
    <name evidence="9" type="ORF">IQ24_01094</name>
</gene>
<dbReference type="OrthoDB" id="9342475at2"/>
<dbReference type="PRINTS" id="PR01488">
    <property type="entry name" value="RTXTOXINA"/>
</dbReference>
<proteinExistence type="predicted"/>
<dbReference type="Pfam" id="PF00353">
    <property type="entry name" value="HemolysinCabind"/>
    <property type="match status" value="10"/>
</dbReference>
<dbReference type="InterPro" id="IPR001343">
    <property type="entry name" value="Hemolysn_Ca-bd"/>
</dbReference>
<evidence type="ECO:0000256" key="2">
    <source>
        <dbReference type="ARBA" id="ARBA00004613"/>
    </source>
</evidence>
<name>A0A562NVK5_9RHOB</name>
<protein>
    <submittedName>
        <fullName evidence="9">Putative secreted protein (Type I secretion substrate)</fullName>
    </submittedName>
</protein>
<keyword evidence="5" id="KW-0677">Repeat</keyword>
<feature type="region of interest" description="Disordered" evidence="8">
    <location>
        <begin position="559"/>
        <end position="578"/>
    </location>
</feature>
<comment type="caution">
    <text evidence="9">The sequence shown here is derived from an EMBL/GenBank/DDBJ whole genome shotgun (WGS) entry which is preliminary data.</text>
</comment>
<keyword evidence="7" id="KW-0472">Membrane</keyword>
<dbReference type="InterPro" id="IPR003995">
    <property type="entry name" value="RTX_toxin_determinant-A"/>
</dbReference>
<dbReference type="Proteomes" id="UP000316225">
    <property type="component" value="Unassembled WGS sequence"/>
</dbReference>
<dbReference type="GO" id="GO:0005509">
    <property type="term" value="F:calcium ion binding"/>
    <property type="evidence" value="ECO:0007669"/>
    <property type="project" value="InterPro"/>
</dbReference>
<evidence type="ECO:0000313" key="10">
    <source>
        <dbReference type="Proteomes" id="UP000316225"/>
    </source>
</evidence>
<evidence type="ECO:0000313" key="9">
    <source>
        <dbReference type="EMBL" id="TWI35736.1"/>
    </source>
</evidence>
<evidence type="ECO:0000256" key="5">
    <source>
        <dbReference type="ARBA" id="ARBA00022737"/>
    </source>
</evidence>
<keyword evidence="6" id="KW-0843">Virulence</keyword>
<evidence type="ECO:0000256" key="3">
    <source>
        <dbReference type="ARBA" id="ARBA00022525"/>
    </source>
</evidence>
<reference evidence="9 10" key="1">
    <citation type="journal article" date="2015" name="Stand. Genomic Sci.">
        <title>Genomic Encyclopedia of Bacterial and Archaeal Type Strains, Phase III: the genomes of soil and plant-associated and newly described type strains.</title>
        <authorList>
            <person name="Whitman W.B."/>
            <person name="Woyke T."/>
            <person name="Klenk H.P."/>
            <person name="Zhou Y."/>
            <person name="Lilburn T.G."/>
            <person name="Beck B.J."/>
            <person name="De Vos P."/>
            <person name="Vandamme P."/>
            <person name="Eisen J.A."/>
            <person name="Garrity G."/>
            <person name="Hugenholtz P."/>
            <person name="Kyrpides N.C."/>
        </authorList>
    </citation>
    <scope>NUCLEOTIDE SEQUENCE [LARGE SCALE GENOMIC DNA]</scope>
    <source>
        <strain evidence="9 10">CGMCC 1.5364</strain>
    </source>
</reference>
<dbReference type="PANTHER" id="PTHR38340">
    <property type="entry name" value="S-LAYER PROTEIN"/>
    <property type="match status" value="1"/>
</dbReference>
<dbReference type="GO" id="GO:0090729">
    <property type="term" value="F:toxin activity"/>
    <property type="evidence" value="ECO:0007669"/>
    <property type="project" value="UniProtKB-KW"/>
</dbReference>
<dbReference type="SUPFAM" id="SSF51120">
    <property type="entry name" value="beta-Roll"/>
    <property type="match status" value="4"/>
</dbReference>
<keyword evidence="3" id="KW-0964">Secreted</keyword>
<dbReference type="EMBL" id="VLKU01000003">
    <property type="protein sequence ID" value="TWI35736.1"/>
    <property type="molecule type" value="Genomic_DNA"/>
</dbReference>
<dbReference type="InterPro" id="IPR018511">
    <property type="entry name" value="Hemolysin-typ_Ca-bd_CS"/>
</dbReference>
<dbReference type="AlphaFoldDB" id="A0A562NVK5"/>
<evidence type="ECO:0000256" key="7">
    <source>
        <dbReference type="ARBA" id="ARBA00023136"/>
    </source>
</evidence>
<dbReference type="GO" id="GO:0016020">
    <property type="term" value="C:membrane"/>
    <property type="evidence" value="ECO:0007669"/>
    <property type="project" value="UniProtKB-SubCell"/>
</dbReference>
<evidence type="ECO:0000256" key="6">
    <source>
        <dbReference type="ARBA" id="ARBA00023026"/>
    </source>
</evidence>
<dbReference type="Gene3D" id="2.150.10.10">
    <property type="entry name" value="Serralysin-like metalloprotease, C-terminal"/>
    <property type="match status" value="9"/>
</dbReference>
<comment type="subcellular location">
    <subcellularLocation>
        <location evidence="1">Membrane</location>
    </subcellularLocation>
    <subcellularLocation>
        <location evidence="2">Secreted</location>
    </subcellularLocation>
</comment>
<accession>A0A562NVK5</accession>
<dbReference type="InterPro" id="IPR050557">
    <property type="entry name" value="RTX_toxin/Mannuronan_C5-epim"/>
</dbReference>
<dbReference type="GO" id="GO:0005576">
    <property type="term" value="C:extracellular region"/>
    <property type="evidence" value="ECO:0007669"/>
    <property type="project" value="UniProtKB-SubCell"/>
</dbReference>
<keyword evidence="4" id="KW-0800">Toxin</keyword>
<dbReference type="InterPro" id="IPR011049">
    <property type="entry name" value="Serralysin-like_metalloprot_C"/>
</dbReference>
<keyword evidence="10" id="KW-1185">Reference proteome</keyword>
<dbReference type="RefSeq" id="WP_145396805.1">
    <property type="nucleotide sequence ID" value="NZ_VLKU01000003.1"/>
</dbReference>
<dbReference type="PRINTS" id="PR00313">
    <property type="entry name" value="CABNDNGRPT"/>
</dbReference>